<accession>A0A3B1B150</accession>
<proteinExistence type="predicted"/>
<keyword evidence="1" id="KW-0812">Transmembrane</keyword>
<gene>
    <name evidence="2" type="ORF">MNBD_ALPHA03-1836</name>
</gene>
<dbReference type="AlphaFoldDB" id="A0A3B1B150"/>
<evidence type="ECO:0000313" key="2">
    <source>
        <dbReference type="EMBL" id="VAX07811.1"/>
    </source>
</evidence>
<dbReference type="EMBL" id="UOFW01000221">
    <property type="protein sequence ID" value="VAX07811.1"/>
    <property type="molecule type" value="Genomic_DNA"/>
</dbReference>
<name>A0A3B1B150_9ZZZZ</name>
<reference evidence="2" key="1">
    <citation type="submission" date="2018-06" db="EMBL/GenBank/DDBJ databases">
        <authorList>
            <person name="Zhirakovskaya E."/>
        </authorList>
    </citation>
    <scope>NUCLEOTIDE SEQUENCE</scope>
</reference>
<sequence length="29" mass="3252">MNDSGQFYYEIIMSASFPVKAVMVILILA</sequence>
<organism evidence="2">
    <name type="scientific">hydrothermal vent metagenome</name>
    <dbReference type="NCBI Taxonomy" id="652676"/>
    <lineage>
        <taxon>unclassified sequences</taxon>
        <taxon>metagenomes</taxon>
        <taxon>ecological metagenomes</taxon>
    </lineage>
</organism>
<evidence type="ECO:0000256" key="1">
    <source>
        <dbReference type="SAM" id="Phobius"/>
    </source>
</evidence>
<keyword evidence="1" id="KW-1133">Transmembrane helix</keyword>
<feature type="non-terminal residue" evidence="2">
    <location>
        <position position="29"/>
    </location>
</feature>
<feature type="transmembrane region" description="Helical" evidence="1">
    <location>
        <begin position="6"/>
        <end position="28"/>
    </location>
</feature>
<protein>
    <submittedName>
        <fullName evidence="2">Uncharacterized protein</fullName>
    </submittedName>
</protein>
<keyword evidence="1" id="KW-0472">Membrane</keyword>